<dbReference type="RefSeq" id="WP_258403629.1">
    <property type="nucleotide sequence ID" value="NZ_QLLI01000006.1"/>
</dbReference>
<feature type="chain" id="PRO_5045973740" description="Beta-lactamase inhibitor (BLIP)" evidence="2">
    <location>
        <begin position="21"/>
        <end position="214"/>
    </location>
</feature>
<reference evidence="3 4" key="1">
    <citation type="submission" date="2018-06" db="EMBL/GenBank/DDBJ databases">
        <title>Freshwater and sediment microbial communities from various areas in North America, analyzing microbe dynamics in response to fracking.</title>
        <authorList>
            <person name="Lamendella R."/>
        </authorList>
    </citation>
    <scope>NUCLEOTIDE SEQUENCE [LARGE SCALE GENOMIC DNA]</scope>
    <source>
        <strain evidence="3 4">NG-13</strain>
    </source>
</reference>
<organism evidence="3 4">
    <name type="scientific">Paenibacillus pabuli</name>
    <dbReference type="NCBI Taxonomy" id="1472"/>
    <lineage>
        <taxon>Bacteria</taxon>
        <taxon>Bacillati</taxon>
        <taxon>Bacillota</taxon>
        <taxon>Bacilli</taxon>
        <taxon>Bacillales</taxon>
        <taxon>Paenibacillaceae</taxon>
        <taxon>Paenibacillus</taxon>
    </lineage>
</organism>
<name>A0ABX9BKE2_9BACL</name>
<keyword evidence="2" id="KW-0732">Signal</keyword>
<feature type="signal peptide" evidence="2">
    <location>
        <begin position="1"/>
        <end position="20"/>
    </location>
</feature>
<feature type="coiled-coil region" evidence="1">
    <location>
        <begin position="104"/>
        <end position="131"/>
    </location>
</feature>
<accession>A0ABX9BKE2</accession>
<dbReference type="PROSITE" id="PS51257">
    <property type="entry name" value="PROKAR_LIPOPROTEIN"/>
    <property type="match status" value="1"/>
</dbReference>
<evidence type="ECO:0000313" key="3">
    <source>
        <dbReference type="EMBL" id="RAI96881.1"/>
    </source>
</evidence>
<keyword evidence="1" id="KW-0175">Coiled coil</keyword>
<gene>
    <name evidence="3" type="ORF">DET54_106239</name>
</gene>
<keyword evidence="4" id="KW-1185">Reference proteome</keyword>
<dbReference type="EMBL" id="QLLI01000006">
    <property type="protein sequence ID" value="RAI96881.1"/>
    <property type="molecule type" value="Genomic_DNA"/>
</dbReference>
<evidence type="ECO:0000256" key="2">
    <source>
        <dbReference type="SAM" id="SignalP"/>
    </source>
</evidence>
<evidence type="ECO:0008006" key="5">
    <source>
        <dbReference type="Google" id="ProtNLM"/>
    </source>
</evidence>
<sequence length="214" mass="22733">MKALWISLFAALLLSGCASTTETSDVATTTTATEFKNTTPEYTEFTQEIPEVKPKTPAELLVEAQTELDDGYSQSAKKILDALIIDYPEASEVTAAKKMIATIDKISEKENVELAKEAAKAEKEARDLEKAIRANYGNETDINSGKMTAAIFADLAEGMTIDEVAKLVGGPGELSSEGYGTAIYSYEGVGSIGANALITFTDGKLVSKAQAGLE</sequence>
<evidence type="ECO:0000313" key="4">
    <source>
        <dbReference type="Proteomes" id="UP000248827"/>
    </source>
</evidence>
<proteinExistence type="predicted"/>
<dbReference type="Gene3D" id="3.10.450.730">
    <property type="entry name" value="BLIP domain"/>
    <property type="match status" value="1"/>
</dbReference>
<dbReference type="Proteomes" id="UP000248827">
    <property type="component" value="Unassembled WGS sequence"/>
</dbReference>
<comment type="caution">
    <text evidence="3">The sequence shown here is derived from an EMBL/GenBank/DDBJ whole genome shotgun (WGS) entry which is preliminary data.</text>
</comment>
<protein>
    <recommendedName>
        <fullName evidence="5">Beta-lactamase inhibitor (BLIP)</fullName>
    </recommendedName>
</protein>
<evidence type="ECO:0000256" key="1">
    <source>
        <dbReference type="SAM" id="Coils"/>
    </source>
</evidence>